<evidence type="ECO:0000313" key="2">
    <source>
        <dbReference type="EMBL" id="MBB5871718.1"/>
    </source>
</evidence>
<protein>
    <submittedName>
        <fullName evidence="2">DNA-binding transcriptional MocR family regulator</fullName>
    </submittedName>
</protein>
<dbReference type="InterPro" id="IPR015424">
    <property type="entry name" value="PyrdxlP-dep_Trfase"/>
</dbReference>
<proteinExistence type="predicted"/>
<organism evidence="2 3">
    <name type="scientific">Allocatelliglobosispora scoriae</name>
    <dbReference type="NCBI Taxonomy" id="643052"/>
    <lineage>
        <taxon>Bacteria</taxon>
        <taxon>Bacillati</taxon>
        <taxon>Actinomycetota</taxon>
        <taxon>Actinomycetes</taxon>
        <taxon>Micromonosporales</taxon>
        <taxon>Micromonosporaceae</taxon>
        <taxon>Allocatelliglobosispora</taxon>
    </lineage>
</organism>
<dbReference type="InterPro" id="IPR004839">
    <property type="entry name" value="Aminotransferase_I/II_large"/>
</dbReference>
<keyword evidence="2" id="KW-0238">DNA-binding</keyword>
<evidence type="ECO:0000259" key="1">
    <source>
        <dbReference type="Pfam" id="PF00155"/>
    </source>
</evidence>
<dbReference type="Gene3D" id="3.40.640.10">
    <property type="entry name" value="Type I PLP-dependent aspartate aminotransferase-like (Major domain)"/>
    <property type="match status" value="1"/>
</dbReference>
<dbReference type="GO" id="GO:0003677">
    <property type="term" value="F:DNA binding"/>
    <property type="evidence" value="ECO:0007669"/>
    <property type="project" value="UniProtKB-KW"/>
</dbReference>
<reference evidence="2 3" key="1">
    <citation type="submission" date="2020-08" db="EMBL/GenBank/DDBJ databases">
        <title>Sequencing the genomes of 1000 actinobacteria strains.</title>
        <authorList>
            <person name="Klenk H.-P."/>
        </authorList>
    </citation>
    <scope>NUCLEOTIDE SEQUENCE [LARGE SCALE GENOMIC DNA]</scope>
    <source>
        <strain evidence="2 3">DSM 45362</strain>
    </source>
</reference>
<dbReference type="PANTHER" id="PTHR42858">
    <property type="entry name" value="AMINOTRANSFERASE"/>
    <property type="match status" value="1"/>
</dbReference>
<gene>
    <name evidence="2" type="ORF">F4553_005097</name>
</gene>
<dbReference type="AlphaFoldDB" id="A0A841BW68"/>
<dbReference type="Gene3D" id="3.90.1150.10">
    <property type="entry name" value="Aspartate Aminotransferase, domain 1"/>
    <property type="match status" value="1"/>
</dbReference>
<dbReference type="EMBL" id="JACHMN010000002">
    <property type="protein sequence ID" value="MBB5871718.1"/>
    <property type="molecule type" value="Genomic_DNA"/>
</dbReference>
<dbReference type="InterPro" id="IPR015422">
    <property type="entry name" value="PyrdxlP-dep_Trfase_small"/>
</dbReference>
<dbReference type="Proteomes" id="UP000587527">
    <property type="component" value="Unassembled WGS sequence"/>
</dbReference>
<accession>A0A841BW68</accession>
<dbReference type="GO" id="GO:0030170">
    <property type="term" value="F:pyridoxal phosphate binding"/>
    <property type="evidence" value="ECO:0007669"/>
    <property type="project" value="InterPro"/>
</dbReference>
<dbReference type="SUPFAM" id="SSF53383">
    <property type="entry name" value="PLP-dependent transferases"/>
    <property type="match status" value="1"/>
</dbReference>
<dbReference type="CDD" id="cd00609">
    <property type="entry name" value="AAT_like"/>
    <property type="match status" value="1"/>
</dbReference>
<dbReference type="GO" id="GO:0047536">
    <property type="term" value="F:2-aminoadipate transaminase activity"/>
    <property type="evidence" value="ECO:0007669"/>
    <property type="project" value="TreeGrafter"/>
</dbReference>
<dbReference type="RefSeq" id="WP_184839958.1">
    <property type="nucleotide sequence ID" value="NZ_JACHMN010000002.1"/>
</dbReference>
<dbReference type="PANTHER" id="PTHR42858:SF1">
    <property type="entry name" value="LD15494P"/>
    <property type="match status" value="1"/>
</dbReference>
<evidence type="ECO:0000313" key="3">
    <source>
        <dbReference type="Proteomes" id="UP000587527"/>
    </source>
</evidence>
<name>A0A841BW68_9ACTN</name>
<dbReference type="InterPro" id="IPR015421">
    <property type="entry name" value="PyrdxlP-dep_Trfase_major"/>
</dbReference>
<feature type="domain" description="Aminotransferase class I/classII large" evidence="1">
    <location>
        <begin position="13"/>
        <end position="380"/>
    </location>
</feature>
<keyword evidence="3" id="KW-1185">Reference proteome</keyword>
<sequence>MLSVVQFTSRPGILDLGWGHPSADALPGEAWAAAVAQTMAEHGPQALAYGFAPGPAPLREWLADHLATTDTLPVDPEQIFVTAGASHALDLVTSLLTGPGDVVLTGSPTYHLAPPILTRQGAEVLPLPGDDDGIDPAAARRTIDSMRRAGRRIALLYLVPVFANPTGRSLPADRRAALIGLARRGGFPIVEDDTYRELWFGDPAPPSLWSESAGSGVIRIGSFAKTVAPGLRLGFVTADRDLVDRLAGLGFIVSGGGINHFAAMTLAVFGTSGRYADHVARLRHHYADRRDTLTTALRRARPELLVPDPAGGWFVWLPLPTGVTATRLIAVAERHGVSFVPGTQFHPGSPGAGSGAGDDRIRLAFSMLTDRELVEAAGRLAAALERA</sequence>
<dbReference type="Pfam" id="PF00155">
    <property type="entry name" value="Aminotran_1_2"/>
    <property type="match status" value="1"/>
</dbReference>
<comment type="caution">
    <text evidence="2">The sequence shown here is derived from an EMBL/GenBank/DDBJ whole genome shotgun (WGS) entry which is preliminary data.</text>
</comment>